<accession>A0A8J4AXG0</accession>
<organism evidence="2 3">
    <name type="scientific">Volvox africanus</name>
    <dbReference type="NCBI Taxonomy" id="51714"/>
    <lineage>
        <taxon>Eukaryota</taxon>
        <taxon>Viridiplantae</taxon>
        <taxon>Chlorophyta</taxon>
        <taxon>core chlorophytes</taxon>
        <taxon>Chlorophyceae</taxon>
        <taxon>CS clade</taxon>
        <taxon>Chlamydomonadales</taxon>
        <taxon>Volvocaceae</taxon>
        <taxon>Volvox</taxon>
    </lineage>
</organism>
<dbReference type="EMBL" id="BNCO01000006">
    <property type="protein sequence ID" value="GIL49082.1"/>
    <property type="molecule type" value="Genomic_DNA"/>
</dbReference>
<feature type="transmembrane region" description="Helical" evidence="1">
    <location>
        <begin position="96"/>
        <end position="124"/>
    </location>
</feature>
<sequence length="125" mass="13786">MLMSEANTPDSEEDGAVDDFRGSVHFCLILCGFGSSASLSPLPNLPYLTRQMWQMRQMRQYLPTCLGTEWTPCKVAALCIRVIVLKDGWGFSQLPFAAASFFLLFAAFPTLSGLPPLSLSLFLLC</sequence>
<protein>
    <submittedName>
        <fullName evidence="2">Uncharacterized protein</fullName>
    </submittedName>
</protein>
<reference evidence="2" key="1">
    <citation type="journal article" date="2021" name="Proc. Natl. Acad. Sci. U.S.A.">
        <title>Three genomes in the algal genus Volvox reveal the fate of a haploid sex-determining region after a transition to homothallism.</title>
        <authorList>
            <person name="Yamamoto K."/>
            <person name="Hamaji T."/>
            <person name="Kawai-Toyooka H."/>
            <person name="Matsuzaki R."/>
            <person name="Takahashi F."/>
            <person name="Nishimura Y."/>
            <person name="Kawachi M."/>
            <person name="Noguchi H."/>
            <person name="Minakuchi Y."/>
            <person name="Umen J.G."/>
            <person name="Toyoda A."/>
            <person name="Nozaki H."/>
        </authorList>
    </citation>
    <scope>NUCLEOTIDE SEQUENCE</scope>
    <source>
        <strain evidence="2">NIES-3780</strain>
    </source>
</reference>
<keyword evidence="1" id="KW-0472">Membrane</keyword>
<evidence type="ECO:0000256" key="1">
    <source>
        <dbReference type="SAM" id="Phobius"/>
    </source>
</evidence>
<keyword evidence="1" id="KW-0812">Transmembrane</keyword>
<feature type="transmembrane region" description="Helical" evidence="1">
    <location>
        <begin position="20"/>
        <end position="40"/>
    </location>
</feature>
<dbReference type="Proteomes" id="UP000747399">
    <property type="component" value="Unassembled WGS sequence"/>
</dbReference>
<evidence type="ECO:0000313" key="3">
    <source>
        <dbReference type="Proteomes" id="UP000747399"/>
    </source>
</evidence>
<dbReference type="AlphaFoldDB" id="A0A8J4AXG0"/>
<proteinExistence type="predicted"/>
<keyword evidence="1" id="KW-1133">Transmembrane helix</keyword>
<comment type="caution">
    <text evidence="2">The sequence shown here is derived from an EMBL/GenBank/DDBJ whole genome shotgun (WGS) entry which is preliminary data.</text>
</comment>
<evidence type="ECO:0000313" key="2">
    <source>
        <dbReference type="EMBL" id="GIL49082.1"/>
    </source>
</evidence>
<keyword evidence="3" id="KW-1185">Reference proteome</keyword>
<gene>
    <name evidence="2" type="ORF">Vafri_5549</name>
</gene>
<name>A0A8J4AXG0_9CHLO</name>